<dbReference type="Pfam" id="PF08707">
    <property type="entry name" value="PriCT_2"/>
    <property type="match status" value="1"/>
</dbReference>
<keyword evidence="3" id="KW-0347">Helicase</keyword>
<keyword evidence="3" id="KW-0067">ATP-binding</keyword>
<evidence type="ECO:0000313" key="3">
    <source>
        <dbReference type="EMBL" id="ARF09927.1"/>
    </source>
</evidence>
<proteinExistence type="predicted"/>
<evidence type="ECO:0000259" key="2">
    <source>
        <dbReference type="Pfam" id="PF08707"/>
    </source>
</evidence>
<accession>A0A1V0SDY6</accession>
<feature type="domain" description="Primase C-terminal 2" evidence="2">
    <location>
        <begin position="335"/>
        <end position="409"/>
    </location>
</feature>
<dbReference type="InterPro" id="IPR014819">
    <property type="entry name" value="PriCT_2"/>
</dbReference>
<gene>
    <name evidence="3" type="ORF">Indivirus_5_50</name>
</gene>
<keyword evidence="3" id="KW-0378">Hydrolase</keyword>
<feature type="domain" description="Replication origin-binding protein" evidence="1">
    <location>
        <begin position="491"/>
        <end position="618"/>
    </location>
</feature>
<sequence>MKNEKKSSENVLPAHSTIPIEKNFPKKPQSISSNKYNYISHNQLKIHYGLPKLQYHNLFIENYFKKNTHFKSFDSEEDYDKYILVLVHKDKNNLYLFSQENYNSPSRKFFPMDHQSIYFFSKQKKFHLFEHFKKNQRIKLYLDIDLKEHHVPKDLNDEELKTFFDNLVNDCIHVVTEELTKYGVFNPQIVIESSNRKDKLSAHVKFVDVVFEDVYHIKYFMSCINSDLITNKILDPSVYKKGSFRMLWNSKSKNGINLEFYKSINYEYSDDKQLFMDCLLLNIPEKHQFVNIQLPTSTKIINKKLPKLKKILSDDKELNNNDHYELVFQPVNLLKKYVDLLSDKRLKHYSTWYDVGRFLHNCNPTKKCFDLWNEWSKKNMENYHSLAFNVDKWNRFKFGYCSIGSLKKIAKEDNPDKFVQLEYSIEKQAFDSIKFTNNYLLDDVSEKIKDKKSFMAKKVAEWLSNDDIKTLCIKSTYDTGKTRLIYNIIDEYKVKRVLFVSYRQTLTHELHGSFLKLGVKSYLDKAFNADKLICQIESLEKLIPQLDEIYGEDGLELPEYDLVVLDEIESILAHFRSSTIKYKEDTFNLLLHLIENSKKVLALDGDFGNRSFEFINSLSKSIILENQIQKNKRHFIMTNNRNLFDKSIKDDLEKGLNISIVSMSSKLAKYYHSLYQSQYKCVLHCSTSDDEDKEKLKNVNNFWSQYQLVIYSPSIESGCNFDRKHFHKIYIILSNKSTSPRGLLQMCSRIRKLENSNILVYLNNLPYRTKSCFYNYDEVKEYITETCNKYLKPQYTKNDDGKIIIKYKFDLYAKILIHNETENANKVKNLFVPYFIKLLEDKGHTHEYYQIKRSKDALNKDNVMKEEIKKVEDIDSVTFDGLLSLQRNNNASKEDKILIERYMFKIEWKQKELSDEFIDRYYGKTDILKNLRLLYGDNKLQPYIINNRFDNILEFDQVHKMEQVEMIKEIIKTLGYANVGEKIERTAFDTNKNKVITESKFFIDSIKSQMLFGYDKLTINKVVNGTKTIKQFLGFINSVFNDWGLNIRACSKSSHIKVDGKRKTIKIISYELNYIDDIDKYI</sequence>
<dbReference type="GO" id="GO:0003688">
    <property type="term" value="F:DNA replication origin binding"/>
    <property type="evidence" value="ECO:0007669"/>
    <property type="project" value="InterPro"/>
</dbReference>
<dbReference type="EMBL" id="KY684089">
    <property type="protein sequence ID" value="ARF09927.1"/>
    <property type="molecule type" value="Genomic_DNA"/>
</dbReference>
<evidence type="ECO:0000259" key="1">
    <source>
        <dbReference type="Pfam" id="PF02399"/>
    </source>
</evidence>
<reference evidence="3" key="1">
    <citation type="journal article" date="2017" name="Science">
        <title>Giant viruses with an expanded complement of translation system components.</title>
        <authorList>
            <person name="Schulz F."/>
            <person name="Yutin N."/>
            <person name="Ivanova N.N."/>
            <person name="Ortega D.R."/>
            <person name="Lee T.K."/>
            <person name="Vierheilig J."/>
            <person name="Daims H."/>
            <person name="Horn M."/>
            <person name="Wagner M."/>
            <person name="Jensen G.J."/>
            <person name="Kyrpides N.C."/>
            <person name="Koonin E.V."/>
            <person name="Woyke T."/>
        </authorList>
    </citation>
    <scope>NUCLEOTIDE SEQUENCE</scope>
    <source>
        <strain evidence="3">ILV1</strain>
    </source>
</reference>
<dbReference type="GO" id="GO:0005524">
    <property type="term" value="F:ATP binding"/>
    <property type="evidence" value="ECO:0007669"/>
    <property type="project" value="InterPro"/>
</dbReference>
<dbReference type="GO" id="GO:0006260">
    <property type="term" value="P:DNA replication"/>
    <property type="evidence" value="ECO:0007669"/>
    <property type="project" value="InterPro"/>
</dbReference>
<dbReference type="GO" id="GO:0004386">
    <property type="term" value="F:helicase activity"/>
    <property type="evidence" value="ECO:0007669"/>
    <property type="project" value="UniProtKB-KW"/>
</dbReference>
<dbReference type="InterPro" id="IPR003450">
    <property type="entry name" value="Replication_origin-bd"/>
</dbReference>
<dbReference type="GO" id="GO:0016817">
    <property type="term" value="F:hydrolase activity, acting on acid anhydrides"/>
    <property type="evidence" value="ECO:0007669"/>
    <property type="project" value="InterPro"/>
</dbReference>
<dbReference type="InterPro" id="IPR027417">
    <property type="entry name" value="P-loop_NTPase"/>
</dbReference>
<protein>
    <submittedName>
        <fullName evidence="3">Superfamily II helicase</fullName>
    </submittedName>
</protein>
<dbReference type="SUPFAM" id="SSF52540">
    <property type="entry name" value="P-loop containing nucleoside triphosphate hydrolases"/>
    <property type="match status" value="1"/>
</dbReference>
<dbReference type="Gene3D" id="3.40.50.300">
    <property type="entry name" value="P-loop containing nucleotide triphosphate hydrolases"/>
    <property type="match status" value="1"/>
</dbReference>
<name>A0A1V0SDY6_9VIRU</name>
<organism evidence="3">
    <name type="scientific">Indivirus ILV1</name>
    <dbReference type="NCBI Taxonomy" id="1977633"/>
    <lineage>
        <taxon>Viruses</taxon>
        <taxon>Varidnaviria</taxon>
        <taxon>Bamfordvirae</taxon>
        <taxon>Nucleocytoviricota</taxon>
        <taxon>Megaviricetes</taxon>
        <taxon>Imitervirales</taxon>
        <taxon>Mimiviridae</taxon>
        <taxon>Klosneuvirinae</taxon>
        <taxon>Indivirus</taxon>
    </lineage>
</organism>
<keyword evidence="3" id="KW-0547">Nucleotide-binding</keyword>
<dbReference type="Pfam" id="PF02399">
    <property type="entry name" value="Herpes_ori_bp"/>
    <property type="match status" value="1"/>
</dbReference>